<reference evidence="9" key="1">
    <citation type="submission" date="2023-08" db="EMBL/GenBank/DDBJ databases">
        <title>A de novo genome assembly of Solanum verrucosum Schlechtendal, a Mexican diploid species geographically isolated from the other diploid A-genome species in potato relatives.</title>
        <authorList>
            <person name="Hosaka K."/>
        </authorList>
    </citation>
    <scope>NUCLEOTIDE SEQUENCE</scope>
    <source>
        <tissue evidence="9">Young leaves</tissue>
    </source>
</reference>
<keyword evidence="2" id="KW-0808">Transferase</keyword>
<accession>A0AAF0UHY9</accession>
<dbReference type="Pfam" id="PF08284">
    <property type="entry name" value="RVP_2"/>
    <property type="match status" value="1"/>
</dbReference>
<evidence type="ECO:0000256" key="3">
    <source>
        <dbReference type="ARBA" id="ARBA00022695"/>
    </source>
</evidence>
<dbReference type="CDD" id="cd09274">
    <property type="entry name" value="RNase_HI_RT_Ty3"/>
    <property type="match status" value="1"/>
</dbReference>
<dbReference type="EC" id="2.7.7.49" evidence="1"/>
<dbReference type="SUPFAM" id="SSF56672">
    <property type="entry name" value="DNA/RNA polymerases"/>
    <property type="match status" value="2"/>
</dbReference>
<keyword evidence="5" id="KW-0255">Endonuclease</keyword>
<evidence type="ECO:0000256" key="1">
    <source>
        <dbReference type="ARBA" id="ARBA00012493"/>
    </source>
</evidence>
<keyword evidence="10" id="KW-1185">Reference proteome</keyword>
<evidence type="ECO:0000313" key="9">
    <source>
        <dbReference type="EMBL" id="WMV46447.1"/>
    </source>
</evidence>
<dbReference type="EMBL" id="CP133620">
    <property type="protein sequence ID" value="WMV46447.1"/>
    <property type="molecule type" value="Genomic_DNA"/>
</dbReference>
<dbReference type="Proteomes" id="UP001234989">
    <property type="component" value="Chromosome 9"/>
</dbReference>
<keyword evidence="4" id="KW-0540">Nuclease</keyword>
<dbReference type="FunFam" id="3.30.70.270:FF:000020">
    <property type="entry name" value="Transposon Tf2-6 polyprotein-like Protein"/>
    <property type="match status" value="1"/>
</dbReference>
<keyword evidence="7" id="KW-0695">RNA-directed DNA polymerase</keyword>
<protein>
    <recommendedName>
        <fullName evidence="1">RNA-directed DNA polymerase</fullName>
        <ecNumber evidence="1">2.7.7.49</ecNumber>
    </recommendedName>
</protein>
<feature type="domain" description="Reverse transcriptase RNase H-like" evidence="8">
    <location>
        <begin position="496"/>
        <end position="591"/>
    </location>
</feature>
<evidence type="ECO:0000313" key="10">
    <source>
        <dbReference type="Proteomes" id="UP001234989"/>
    </source>
</evidence>
<dbReference type="Gene3D" id="3.10.10.10">
    <property type="entry name" value="HIV Type 1 Reverse Transcriptase, subunit A, domain 1"/>
    <property type="match status" value="1"/>
</dbReference>
<keyword evidence="3" id="KW-0548">Nucleotidyltransferase</keyword>
<organism evidence="9 10">
    <name type="scientific">Solanum verrucosum</name>
    <dbReference type="NCBI Taxonomy" id="315347"/>
    <lineage>
        <taxon>Eukaryota</taxon>
        <taxon>Viridiplantae</taxon>
        <taxon>Streptophyta</taxon>
        <taxon>Embryophyta</taxon>
        <taxon>Tracheophyta</taxon>
        <taxon>Spermatophyta</taxon>
        <taxon>Magnoliopsida</taxon>
        <taxon>eudicotyledons</taxon>
        <taxon>Gunneridae</taxon>
        <taxon>Pentapetalae</taxon>
        <taxon>asterids</taxon>
        <taxon>lamiids</taxon>
        <taxon>Solanales</taxon>
        <taxon>Solanaceae</taxon>
        <taxon>Solanoideae</taxon>
        <taxon>Solaneae</taxon>
        <taxon>Solanum</taxon>
    </lineage>
</organism>
<evidence type="ECO:0000256" key="6">
    <source>
        <dbReference type="ARBA" id="ARBA00022801"/>
    </source>
</evidence>
<evidence type="ECO:0000256" key="4">
    <source>
        <dbReference type="ARBA" id="ARBA00022722"/>
    </source>
</evidence>
<dbReference type="InterPro" id="IPR041373">
    <property type="entry name" value="RT_RNaseH"/>
</dbReference>
<dbReference type="AlphaFoldDB" id="A0AAF0UHY9"/>
<dbReference type="Pfam" id="PF17917">
    <property type="entry name" value="RT_RNaseH"/>
    <property type="match status" value="1"/>
</dbReference>
<keyword evidence="6" id="KW-0378">Hydrolase</keyword>
<gene>
    <name evidence="9" type="ORF">MTR67_039832</name>
</gene>
<dbReference type="Gene3D" id="3.30.70.270">
    <property type="match status" value="2"/>
</dbReference>
<evidence type="ECO:0000256" key="2">
    <source>
        <dbReference type="ARBA" id="ARBA00022679"/>
    </source>
</evidence>
<dbReference type="PANTHER" id="PTHR37984">
    <property type="entry name" value="PROTEIN CBG26694"/>
    <property type="match status" value="1"/>
</dbReference>
<dbReference type="InterPro" id="IPR043128">
    <property type="entry name" value="Rev_trsase/Diguanyl_cyclase"/>
</dbReference>
<dbReference type="GO" id="GO:0004519">
    <property type="term" value="F:endonuclease activity"/>
    <property type="evidence" value="ECO:0007669"/>
    <property type="project" value="UniProtKB-KW"/>
</dbReference>
<dbReference type="InterPro" id="IPR021109">
    <property type="entry name" value="Peptidase_aspartic_dom_sf"/>
</dbReference>
<dbReference type="InterPro" id="IPR050951">
    <property type="entry name" value="Retrovirus_Pol_polyprotein"/>
</dbReference>
<evidence type="ECO:0000256" key="5">
    <source>
        <dbReference type="ARBA" id="ARBA00022759"/>
    </source>
</evidence>
<dbReference type="PANTHER" id="PTHR37984:SF5">
    <property type="entry name" value="PROTEIN NYNRIN-LIKE"/>
    <property type="match status" value="1"/>
</dbReference>
<evidence type="ECO:0000259" key="8">
    <source>
        <dbReference type="Pfam" id="PF17917"/>
    </source>
</evidence>
<dbReference type="InterPro" id="IPR043502">
    <property type="entry name" value="DNA/RNA_pol_sf"/>
</dbReference>
<sequence>MGLDADPPIGWFEVGEVTLIGLDSVHEAMENFSSLEGPWSVDLPVVMTWIPPSPDIRPRDRSRAVVLMIDRGGVFVVKGSRTVTWSTVRRRACYMTWIPPDPNIRPCDPSQAVVMMMDRGGIRIVKAVVEWSVKAISRPPDLSFQTSAQVRTTGTFKGPAISTLIFVARIISRGKVEDLAQHYPSFGPSGSGSNNPKKNRFVDLIELDMLDFDVILGMDLLHSCYASIDCRTRVVRFQFPNEPTLELKGGNYMPKGQFVSYLKARKIISKGCMCHLVRVRDVDSKTPTLYSVAVVNMFPNVFPYYLLDISPEREIDIDIDLLPVTQPIFIPSYKMAQVELKEFKEQLNDLLDKGFIRSSISQCEYEHIYHWITVLQILKEQQLFAKFSKYEFWLRSVAFLGHLSLSKGIEVDPIKTDAVKSWPRPLSPYDIRSFMGLSSYYRRFVEKFSTIASLLTTLTQKKAKFIWSKACEKSFQELKDRLTFATVLTLLEGTDGFVVNCDAYRIGLGCVLMQNGNVSAYGSRKLKTCEKNYPIHDLELAAVVFSLKIWRYHLYSVHVDVLTDHMCLQYVFNKKDLNLLKRKWLELLKDYDMSVVYHSGKANMVADALSRLCMDSVAHIEDDRIKLV</sequence>
<proteinExistence type="predicted"/>
<dbReference type="GO" id="GO:0016787">
    <property type="term" value="F:hydrolase activity"/>
    <property type="evidence" value="ECO:0007669"/>
    <property type="project" value="UniProtKB-KW"/>
</dbReference>
<evidence type="ECO:0000256" key="7">
    <source>
        <dbReference type="ARBA" id="ARBA00022918"/>
    </source>
</evidence>
<dbReference type="Gene3D" id="2.40.70.10">
    <property type="entry name" value="Acid Proteases"/>
    <property type="match status" value="1"/>
</dbReference>
<name>A0AAF0UHY9_SOLVR</name>
<dbReference type="GO" id="GO:0003964">
    <property type="term" value="F:RNA-directed DNA polymerase activity"/>
    <property type="evidence" value="ECO:0007669"/>
    <property type="project" value="UniProtKB-KW"/>
</dbReference>